<dbReference type="PANTHER" id="PTHR30298">
    <property type="entry name" value="H REPEAT-ASSOCIATED PREDICTED TRANSPOSASE"/>
    <property type="match status" value="1"/>
</dbReference>
<dbReference type="RefSeq" id="WP_328373025.1">
    <property type="nucleotide sequence ID" value="NZ_CP107936.1"/>
</dbReference>
<dbReference type="EMBL" id="CP107941">
    <property type="protein sequence ID" value="WUI83702.1"/>
    <property type="molecule type" value="Genomic_DNA"/>
</dbReference>
<keyword evidence="4" id="KW-1185">Reference proteome</keyword>
<evidence type="ECO:0000313" key="4">
    <source>
        <dbReference type="Proteomes" id="UP001346877"/>
    </source>
</evidence>
<keyword evidence="1" id="KW-1133">Transmembrane helix</keyword>
<gene>
    <name evidence="3" type="ORF">OG375_04985</name>
</gene>
<organism evidence="3 4">
    <name type="scientific">Micromonospora zamorensis</name>
    <dbReference type="NCBI Taxonomy" id="709883"/>
    <lineage>
        <taxon>Bacteria</taxon>
        <taxon>Bacillati</taxon>
        <taxon>Actinomycetota</taxon>
        <taxon>Actinomycetes</taxon>
        <taxon>Micromonosporales</taxon>
        <taxon>Micromonosporaceae</taxon>
        <taxon>Micromonospora</taxon>
    </lineage>
</organism>
<dbReference type="Proteomes" id="UP001346877">
    <property type="component" value="Chromosome"/>
</dbReference>
<evidence type="ECO:0000313" key="3">
    <source>
        <dbReference type="EMBL" id="WUI83702.1"/>
    </source>
</evidence>
<feature type="transmembrane region" description="Helical" evidence="1">
    <location>
        <begin position="12"/>
        <end position="35"/>
    </location>
</feature>
<protein>
    <submittedName>
        <fullName evidence="3">ISAs1 family transposase</fullName>
    </submittedName>
</protein>
<dbReference type="PANTHER" id="PTHR30298:SF0">
    <property type="entry name" value="PROTEIN YBFL-RELATED"/>
    <property type="match status" value="1"/>
</dbReference>
<sequence length="168" mass="17622">MPDPRDPRGIRYPFASVLAVAVCAVMAGAAMFAAIADWVDDLAAPAWGRLGFTGRVPVLTTVWRLLVRVDAETLTAVLADWLCSRVSALPPVRRVTAVDGKVLRGAVLPEGRVHLLPAYDTSIGVVLAQVQVAAKSNEIPAFAPLLEQVAARLGGPAGVVIVADALHT</sequence>
<dbReference type="InterPro" id="IPR051698">
    <property type="entry name" value="Transposase_11-like"/>
</dbReference>
<dbReference type="InterPro" id="IPR032806">
    <property type="entry name" value="YbfD_N"/>
</dbReference>
<name>A0ABZ1PI79_9ACTN</name>
<evidence type="ECO:0000259" key="2">
    <source>
        <dbReference type="Pfam" id="PF13808"/>
    </source>
</evidence>
<evidence type="ECO:0000256" key="1">
    <source>
        <dbReference type="SAM" id="Phobius"/>
    </source>
</evidence>
<feature type="domain" description="H repeat-associated protein N-terminal" evidence="2">
    <location>
        <begin position="1"/>
        <end position="82"/>
    </location>
</feature>
<dbReference type="NCBIfam" id="NF033564">
    <property type="entry name" value="transpos_ISAs1"/>
    <property type="match status" value="1"/>
</dbReference>
<accession>A0ABZ1PI79</accession>
<proteinExistence type="predicted"/>
<keyword evidence="1" id="KW-0812">Transmembrane</keyword>
<keyword evidence="1" id="KW-0472">Membrane</keyword>
<dbReference type="InterPro" id="IPR047647">
    <property type="entry name" value="ISAs1_transpos"/>
</dbReference>
<reference evidence="3 4" key="1">
    <citation type="submission" date="2022-10" db="EMBL/GenBank/DDBJ databases">
        <title>The complete genomes of actinobacterial strains from the NBC collection.</title>
        <authorList>
            <person name="Joergensen T.S."/>
            <person name="Alvarez Arevalo M."/>
            <person name="Sterndorff E.B."/>
            <person name="Faurdal D."/>
            <person name="Vuksanovic O."/>
            <person name="Mourched A.-S."/>
            <person name="Charusanti P."/>
            <person name="Shaw S."/>
            <person name="Blin K."/>
            <person name="Weber T."/>
        </authorList>
    </citation>
    <scope>NUCLEOTIDE SEQUENCE [LARGE SCALE GENOMIC DNA]</scope>
    <source>
        <strain evidence="3 4">NBC_00396</strain>
    </source>
</reference>
<dbReference type="Pfam" id="PF13808">
    <property type="entry name" value="DDE_Tnp_1_assoc"/>
    <property type="match status" value="1"/>
</dbReference>